<evidence type="ECO:0000313" key="2">
    <source>
        <dbReference type="EMBL" id="KAK2079778.1"/>
    </source>
</evidence>
<proteinExistence type="predicted"/>
<dbReference type="SMART" id="SM00332">
    <property type="entry name" value="PP2Cc"/>
    <property type="match status" value="1"/>
</dbReference>
<dbReference type="SUPFAM" id="SSF81606">
    <property type="entry name" value="PP2C-like"/>
    <property type="match status" value="1"/>
</dbReference>
<dbReference type="Pfam" id="PF00481">
    <property type="entry name" value="PP2C"/>
    <property type="match status" value="1"/>
</dbReference>
<dbReference type="InterPro" id="IPR001932">
    <property type="entry name" value="PPM-type_phosphatase-like_dom"/>
</dbReference>
<evidence type="ECO:0000313" key="3">
    <source>
        <dbReference type="Proteomes" id="UP001255856"/>
    </source>
</evidence>
<dbReference type="InterPro" id="IPR015655">
    <property type="entry name" value="PP2C"/>
</dbReference>
<comment type="caution">
    <text evidence="2">The sequence shown here is derived from an EMBL/GenBank/DDBJ whole genome shotgun (WGS) entry which is preliminary data.</text>
</comment>
<gene>
    <name evidence="2" type="ORF">QBZ16_002173</name>
</gene>
<sequence length="282" mass="31244">MRVRRRRSMEDRHTVMPDFYVSHATAGVVHQFAAVYDGHISAEGAELASQRLHELIADQPEVQNCGGMEPVDDEDIQRAMCRAFLEMDQEMMDEADGQGKRYGTTAVCALRIGRLVYVAHAGDSAALLCRKGSLVRLTEDHKPASVLAERTRIESMGGLINYQEDRVLGNPRGNSIPRLNMALGDAEFKFPKRIVESVPDIIRVLLQPRLDEFFILASDGVFERMNDAEAVRIVRETIAGREPSDAVAGQAANALVQRAKSLFTSDNMTAIVILFQWPAASC</sequence>
<organism evidence="2 3">
    <name type="scientific">Prototheca wickerhamii</name>
    <dbReference type="NCBI Taxonomy" id="3111"/>
    <lineage>
        <taxon>Eukaryota</taxon>
        <taxon>Viridiplantae</taxon>
        <taxon>Chlorophyta</taxon>
        <taxon>core chlorophytes</taxon>
        <taxon>Trebouxiophyceae</taxon>
        <taxon>Chlorellales</taxon>
        <taxon>Chlorellaceae</taxon>
        <taxon>Prototheca</taxon>
    </lineage>
</organism>
<evidence type="ECO:0000259" key="1">
    <source>
        <dbReference type="PROSITE" id="PS51746"/>
    </source>
</evidence>
<accession>A0AAD9IK57</accession>
<dbReference type="Gene3D" id="3.60.40.10">
    <property type="entry name" value="PPM-type phosphatase domain"/>
    <property type="match status" value="1"/>
</dbReference>
<dbReference type="Proteomes" id="UP001255856">
    <property type="component" value="Unassembled WGS sequence"/>
</dbReference>
<feature type="domain" description="PPM-type phosphatase" evidence="1">
    <location>
        <begin position="1"/>
        <end position="275"/>
    </location>
</feature>
<dbReference type="PROSITE" id="PS51746">
    <property type="entry name" value="PPM_2"/>
    <property type="match status" value="1"/>
</dbReference>
<protein>
    <recommendedName>
        <fullName evidence="1">PPM-type phosphatase domain-containing protein</fullName>
    </recommendedName>
</protein>
<name>A0AAD9IK57_PROWI</name>
<reference evidence="2" key="1">
    <citation type="submission" date="2021-01" db="EMBL/GenBank/DDBJ databases">
        <authorList>
            <person name="Eckstrom K.M.E."/>
        </authorList>
    </citation>
    <scope>NUCLEOTIDE SEQUENCE</scope>
    <source>
        <strain evidence="2">UVCC 0001</strain>
    </source>
</reference>
<dbReference type="SMART" id="SM00331">
    <property type="entry name" value="PP2C_SIG"/>
    <property type="match status" value="1"/>
</dbReference>
<dbReference type="EMBL" id="JASFZW010000002">
    <property type="protein sequence ID" value="KAK2079778.1"/>
    <property type="molecule type" value="Genomic_DNA"/>
</dbReference>
<dbReference type="CDD" id="cd00143">
    <property type="entry name" value="PP2Cc"/>
    <property type="match status" value="1"/>
</dbReference>
<dbReference type="InterPro" id="IPR036457">
    <property type="entry name" value="PPM-type-like_dom_sf"/>
</dbReference>
<dbReference type="GO" id="GO:0004722">
    <property type="term" value="F:protein serine/threonine phosphatase activity"/>
    <property type="evidence" value="ECO:0007669"/>
    <property type="project" value="InterPro"/>
</dbReference>
<keyword evidence="3" id="KW-1185">Reference proteome</keyword>
<dbReference type="AlphaFoldDB" id="A0AAD9IK57"/>
<dbReference type="PANTHER" id="PTHR47992">
    <property type="entry name" value="PROTEIN PHOSPHATASE"/>
    <property type="match status" value="1"/>
</dbReference>